<dbReference type="KEGG" id="rba:RB6342"/>
<evidence type="ECO:0000313" key="1">
    <source>
        <dbReference type="EMBL" id="CAD74740.1"/>
    </source>
</evidence>
<dbReference type="STRING" id="243090.RB6342"/>
<accession>Q7UQG3</accession>
<reference evidence="1 2" key="1">
    <citation type="journal article" date="2003" name="Proc. Natl. Acad. Sci. U.S.A.">
        <title>Complete genome sequence of the marine planctomycete Pirellula sp. strain 1.</title>
        <authorList>
            <person name="Gloeckner F.O."/>
            <person name="Kube M."/>
            <person name="Bauer M."/>
            <person name="Teeling H."/>
            <person name="Lombardot T."/>
            <person name="Ludwig W."/>
            <person name="Gade D."/>
            <person name="Beck A."/>
            <person name="Borzym K."/>
            <person name="Heitmann K."/>
            <person name="Rabus R."/>
            <person name="Schlesner H."/>
            <person name="Amann R."/>
            <person name="Reinhardt R."/>
        </authorList>
    </citation>
    <scope>NUCLEOTIDE SEQUENCE [LARGE SCALE GENOMIC DNA]</scope>
    <source>
        <strain evidence="2">DSM 10527 / NCIMB 13988 / SH1</strain>
    </source>
</reference>
<gene>
    <name evidence="1" type="ordered locus">RB6342</name>
</gene>
<name>Q7UQG3_RHOBA</name>
<dbReference type="Proteomes" id="UP000001025">
    <property type="component" value="Chromosome"/>
</dbReference>
<protein>
    <submittedName>
        <fullName evidence="1">Uncharacterized protein</fullName>
    </submittedName>
</protein>
<evidence type="ECO:0000313" key="2">
    <source>
        <dbReference type="Proteomes" id="UP000001025"/>
    </source>
</evidence>
<dbReference type="EMBL" id="BX294143">
    <property type="protein sequence ID" value="CAD74740.1"/>
    <property type="molecule type" value="Genomic_DNA"/>
</dbReference>
<dbReference type="PATRIC" id="fig|243090.15.peg.3057"/>
<dbReference type="AlphaFoldDB" id="Q7UQG3"/>
<keyword evidence="2" id="KW-1185">Reference proteome</keyword>
<dbReference type="EnsemblBacteria" id="CAD74740">
    <property type="protein sequence ID" value="CAD74740"/>
    <property type="gene ID" value="RB6342"/>
</dbReference>
<proteinExistence type="predicted"/>
<organism evidence="1 2">
    <name type="scientific">Rhodopirellula baltica (strain DSM 10527 / NCIMB 13988 / SH1)</name>
    <dbReference type="NCBI Taxonomy" id="243090"/>
    <lineage>
        <taxon>Bacteria</taxon>
        <taxon>Pseudomonadati</taxon>
        <taxon>Planctomycetota</taxon>
        <taxon>Planctomycetia</taxon>
        <taxon>Pirellulales</taxon>
        <taxon>Pirellulaceae</taxon>
        <taxon>Rhodopirellula</taxon>
    </lineage>
</organism>
<dbReference type="HOGENOM" id="CLU_2976302_0_0_0"/>
<dbReference type="InParanoid" id="Q7UQG3"/>
<sequence length="58" mass="6652">MSTAADPNWMRSVERSTRLRDCEVIVTLPERPAFRRSLRKAGKARCRGKFRSGYIPVA</sequence>